<dbReference type="Pfam" id="PF00722">
    <property type="entry name" value="Glyco_hydro_16"/>
    <property type="match status" value="1"/>
</dbReference>
<gene>
    <name evidence="4" type="ORF">SAMN05216490_1898</name>
</gene>
<dbReference type="AlphaFoldDB" id="A0A1H1VE28"/>
<dbReference type="Gene3D" id="2.60.120.200">
    <property type="match status" value="1"/>
</dbReference>
<dbReference type="EMBL" id="LT629740">
    <property type="protein sequence ID" value="SDS82915.1"/>
    <property type="molecule type" value="Genomic_DNA"/>
</dbReference>
<dbReference type="InterPro" id="IPR013320">
    <property type="entry name" value="ConA-like_dom_sf"/>
</dbReference>
<accession>A0A1H1VE28</accession>
<evidence type="ECO:0000313" key="4">
    <source>
        <dbReference type="EMBL" id="SDS82915.1"/>
    </source>
</evidence>
<sequence length="618" mass="68573">MKKLLLILLNICLFTGLQAQEPQPVIKPVTPLGPATWGYPDQPFGRRRPVTAADKAAIASYRQGRTVPVFSENFSDTAKFAADWTIKSDDLAALKSCRTPASVIVNADGLTLKTLPVTGHKAAWSTGSIWSNFRQKYGFFECRMKIAPGSGLNNAIWLTTDDSFEIDITEAKYPNYSHMTLHKWKPVHQSVGFMQKFTDDLSVGYHDYGLLWTPESLIYSVDGEPVAALDISDSIKGTAGVILSTALADFAGKVPANPLGLDMKVKWVHVFAPIRPDTVADTLETGIDYSGLSSQNESIQEKILGDIQNLHAAWFRDGPTSGSAQGVANFVGLVKTAKQYKLKVLVNIVQMDEDYDHPETLPNWRIGNRVGWKEKKLSQINLVKFAARLRNLFDALKAANLTVDAVEFGNEDDTYAYDADVPNGHAASPEELKTWLRGYGQFLKTGAMVLHDPRYFPQAKIITFGMAHVINAWDNPPHHLEQPASVVALLRNVDGYNYLDNSSYHVDGYGSHIYASNDINTWVTHIMDEDATALGHDKPFWITEWGFTDPKAFPNKKGQTLSQCMEEFLNTFGVLHQKVLMGPVLFYTYKDWLADSAGKLLPLAAELSNYHIPGEGNK</sequence>
<dbReference type="Gene3D" id="3.20.20.80">
    <property type="entry name" value="Glycosidases"/>
    <property type="match status" value="1"/>
</dbReference>
<dbReference type="PROSITE" id="PS51762">
    <property type="entry name" value="GH16_2"/>
    <property type="match status" value="1"/>
</dbReference>
<organism evidence="4 5">
    <name type="scientific">Mucilaginibacter mallensis</name>
    <dbReference type="NCBI Taxonomy" id="652787"/>
    <lineage>
        <taxon>Bacteria</taxon>
        <taxon>Pseudomonadati</taxon>
        <taxon>Bacteroidota</taxon>
        <taxon>Sphingobacteriia</taxon>
        <taxon>Sphingobacteriales</taxon>
        <taxon>Sphingobacteriaceae</taxon>
        <taxon>Mucilaginibacter</taxon>
    </lineage>
</organism>
<evidence type="ECO:0000256" key="2">
    <source>
        <dbReference type="SAM" id="SignalP"/>
    </source>
</evidence>
<evidence type="ECO:0000256" key="1">
    <source>
        <dbReference type="ARBA" id="ARBA00006865"/>
    </source>
</evidence>
<name>A0A1H1VE28_MUCMA</name>
<dbReference type="RefSeq" id="WP_091371581.1">
    <property type="nucleotide sequence ID" value="NZ_LT629740.1"/>
</dbReference>
<dbReference type="SUPFAM" id="SSF51445">
    <property type="entry name" value="(Trans)glycosidases"/>
    <property type="match status" value="1"/>
</dbReference>
<proteinExistence type="inferred from homology"/>
<reference evidence="4 5" key="1">
    <citation type="submission" date="2016-10" db="EMBL/GenBank/DDBJ databases">
        <authorList>
            <person name="de Groot N.N."/>
        </authorList>
    </citation>
    <scope>NUCLEOTIDE SEQUENCE [LARGE SCALE GENOMIC DNA]</scope>
    <source>
        <strain evidence="4 5">MP1X4</strain>
    </source>
</reference>
<evidence type="ECO:0000313" key="5">
    <source>
        <dbReference type="Proteomes" id="UP000199679"/>
    </source>
</evidence>
<dbReference type="PANTHER" id="PTHR10963:SF55">
    <property type="entry name" value="GLYCOSIDE HYDROLASE FAMILY 16 PROTEIN"/>
    <property type="match status" value="1"/>
</dbReference>
<dbReference type="InterPro" id="IPR050546">
    <property type="entry name" value="Glycosyl_Hydrlase_16"/>
</dbReference>
<comment type="similarity">
    <text evidence="1">Belongs to the glycosyl hydrolase 16 family.</text>
</comment>
<protein>
    <submittedName>
        <fullName evidence="4">Glycosyl hydrolases family 16</fullName>
    </submittedName>
</protein>
<dbReference type="SUPFAM" id="SSF49899">
    <property type="entry name" value="Concanavalin A-like lectins/glucanases"/>
    <property type="match status" value="1"/>
</dbReference>
<keyword evidence="5" id="KW-1185">Reference proteome</keyword>
<keyword evidence="4" id="KW-0378">Hydrolase</keyword>
<dbReference type="InterPro" id="IPR017853">
    <property type="entry name" value="GH"/>
</dbReference>
<dbReference type="OrthoDB" id="610585at2"/>
<keyword evidence="2" id="KW-0732">Signal</keyword>
<dbReference type="STRING" id="652787.SAMN05216490_1898"/>
<feature type="signal peptide" evidence="2">
    <location>
        <begin position="1"/>
        <end position="19"/>
    </location>
</feature>
<feature type="chain" id="PRO_5009263200" evidence="2">
    <location>
        <begin position="20"/>
        <end position="618"/>
    </location>
</feature>
<dbReference type="GO" id="GO:0005975">
    <property type="term" value="P:carbohydrate metabolic process"/>
    <property type="evidence" value="ECO:0007669"/>
    <property type="project" value="InterPro"/>
</dbReference>
<dbReference type="CDD" id="cd00413">
    <property type="entry name" value="Glyco_hydrolase_16"/>
    <property type="match status" value="1"/>
</dbReference>
<dbReference type="Proteomes" id="UP000199679">
    <property type="component" value="Chromosome I"/>
</dbReference>
<dbReference type="PANTHER" id="PTHR10963">
    <property type="entry name" value="GLYCOSYL HYDROLASE-RELATED"/>
    <property type="match status" value="1"/>
</dbReference>
<evidence type="ECO:0000259" key="3">
    <source>
        <dbReference type="PROSITE" id="PS51762"/>
    </source>
</evidence>
<dbReference type="GO" id="GO:0004553">
    <property type="term" value="F:hydrolase activity, hydrolyzing O-glycosyl compounds"/>
    <property type="evidence" value="ECO:0007669"/>
    <property type="project" value="InterPro"/>
</dbReference>
<dbReference type="InterPro" id="IPR000757">
    <property type="entry name" value="Beta-glucanase-like"/>
</dbReference>
<feature type="domain" description="GH16" evidence="3">
    <location>
        <begin position="60"/>
        <end position="276"/>
    </location>
</feature>